<reference evidence="4 5" key="1">
    <citation type="submission" date="2018-05" db="EMBL/GenBank/DDBJ databases">
        <title>Genome sequencing and assembly of the regulated plant pathogen Lachnellula willkommii and related sister species for the development of diagnostic species identification markers.</title>
        <authorList>
            <person name="Giroux E."/>
            <person name="Bilodeau G."/>
        </authorList>
    </citation>
    <scope>NUCLEOTIDE SEQUENCE [LARGE SCALE GENOMIC DNA]</scope>
    <source>
        <strain evidence="4 5">CBS 268.59</strain>
    </source>
</reference>
<evidence type="ECO:0000259" key="3">
    <source>
        <dbReference type="Pfam" id="PF22799"/>
    </source>
</evidence>
<feature type="domain" description="Cell wall mannoprotein PIR1-like C-terminal" evidence="3">
    <location>
        <begin position="61"/>
        <end position="134"/>
    </location>
</feature>
<dbReference type="InterPro" id="IPR018620">
    <property type="entry name" value="Ubiquitin3-bd_protein_But2_C"/>
</dbReference>
<feature type="chain" id="PRO_5035861183" evidence="1">
    <location>
        <begin position="17"/>
        <end position="354"/>
    </location>
</feature>
<feature type="signal peptide" evidence="1">
    <location>
        <begin position="1"/>
        <end position="16"/>
    </location>
</feature>
<keyword evidence="5" id="KW-1185">Reference proteome</keyword>
<name>A0A8T9C1F8_9HELO</name>
<dbReference type="EMBL" id="QGMK01000935">
    <property type="protein sequence ID" value="TVY75844.1"/>
    <property type="molecule type" value="Genomic_DNA"/>
</dbReference>
<protein>
    <submittedName>
        <fullName evidence="4">Putative but2-like protein</fullName>
    </submittedName>
</protein>
<dbReference type="PANTHER" id="PTHR39613:SF1">
    <property type="entry name" value="ANCHORED CELL WALL PROTEIN, PUTATIVE (AFU_ORTHOLOGUE AFUA_4G08960)-RELATED"/>
    <property type="match status" value="1"/>
</dbReference>
<dbReference type="OrthoDB" id="4657524at2759"/>
<evidence type="ECO:0000256" key="1">
    <source>
        <dbReference type="SAM" id="SignalP"/>
    </source>
</evidence>
<organism evidence="4 5">
    <name type="scientific">Lachnellula suecica</name>
    <dbReference type="NCBI Taxonomy" id="602035"/>
    <lineage>
        <taxon>Eukaryota</taxon>
        <taxon>Fungi</taxon>
        <taxon>Dikarya</taxon>
        <taxon>Ascomycota</taxon>
        <taxon>Pezizomycotina</taxon>
        <taxon>Leotiomycetes</taxon>
        <taxon>Helotiales</taxon>
        <taxon>Lachnaceae</taxon>
        <taxon>Lachnellula</taxon>
    </lineage>
</organism>
<feature type="domain" description="Ubiquitin 3 binding protein But2 C-terminal" evidence="2">
    <location>
        <begin position="205"/>
        <end position="344"/>
    </location>
</feature>
<sequence>MKYSVSTLAFALGASAVSIPRDCTFTLSASGGQSGTVGQLSDGQNRVGGNNPTGTYTISNGQITDSQGRGCILTPPTTQFQCDVGATPTGGFAIGTQGQVTYNGSTTFYACPATDSMYNIYTTSVQGQAKCVEIELSASGCYASQTSSQQSKTTQQSCPAPSTVTVTSFVTQASQSSISSKASSSAPASTASSTTCPANLSGSYQYPHLIVPVSSTSPNTAAGTSYNGNIDSTTSSIFNFDIPSSYTGTCSLVFLFPEQSQLETSSYTFSGNGVLDFKQLSTVATQSTTYANQGTVKSDLGDFTVKPGTSTVVATFACPAGQAVSYEISSVSGTSLEYFQDYNPSPIGLYITSC</sequence>
<comment type="caution">
    <text evidence="4">The sequence shown here is derived from an EMBL/GenBank/DDBJ whole genome shotgun (WGS) entry which is preliminary data.</text>
</comment>
<proteinExistence type="predicted"/>
<keyword evidence="1" id="KW-0732">Signal</keyword>
<gene>
    <name evidence="4" type="ORF">LSUE1_G006029</name>
</gene>
<accession>A0A8T9C1F8</accession>
<evidence type="ECO:0000313" key="5">
    <source>
        <dbReference type="Proteomes" id="UP000469558"/>
    </source>
</evidence>
<dbReference type="Proteomes" id="UP000469558">
    <property type="component" value="Unassembled WGS sequence"/>
</dbReference>
<dbReference type="Pfam" id="PF22799">
    <property type="entry name" value="PIR1-like_C"/>
    <property type="match status" value="1"/>
</dbReference>
<dbReference type="Pfam" id="PF09792">
    <property type="entry name" value="But2"/>
    <property type="match status" value="1"/>
</dbReference>
<dbReference type="AlphaFoldDB" id="A0A8T9C1F8"/>
<dbReference type="PANTHER" id="PTHR39613">
    <property type="entry name" value="ANCHORED CELL WALL PROTEIN, PUTATIVE (AFU_ORTHOLOGUE AFUA_4G08960)-RELATED"/>
    <property type="match status" value="1"/>
</dbReference>
<dbReference type="InterPro" id="IPR054508">
    <property type="entry name" value="PIR1-like_C"/>
</dbReference>
<evidence type="ECO:0000313" key="4">
    <source>
        <dbReference type="EMBL" id="TVY75844.1"/>
    </source>
</evidence>
<evidence type="ECO:0000259" key="2">
    <source>
        <dbReference type="Pfam" id="PF09792"/>
    </source>
</evidence>